<reference evidence="1" key="1">
    <citation type="submission" date="2014-11" db="EMBL/GenBank/DDBJ databases">
        <authorList>
            <person name="Amaro Gonzalez C."/>
        </authorList>
    </citation>
    <scope>NUCLEOTIDE SEQUENCE</scope>
</reference>
<evidence type="ECO:0000313" key="1">
    <source>
        <dbReference type="EMBL" id="JAH09156.1"/>
    </source>
</evidence>
<name>A0A0E9PX06_ANGAN</name>
<protein>
    <submittedName>
        <fullName evidence="1">Uncharacterized protein</fullName>
    </submittedName>
</protein>
<organism evidence="1">
    <name type="scientific">Anguilla anguilla</name>
    <name type="common">European freshwater eel</name>
    <name type="synonym">Muraena anguilla</name>
    <dbReference type="NCBI Taxonomy" id="7936"/>
    <lineage>
        <taxon>Eukaryota</taxon>
        <taxon>Metazoa</taxon>
        <taxon>Chordata</taxon>
        <taxon>Craniata</taxon>
        <taxon>Vertebrata</taxon>
        <taxon>Euteleostomi</taxon>
        <taxon>Actinopterygii</taxon>
        <taxon>Neopterygii</taxon>
        <taxon>Teleostei</taxon>
        <taxon>Anguilliformes</taxon>
        <taxon>Anguillidae</taxon>
        <taxon>Anguilla</taxon>
    </lineage>
</organism>
<reference evidence="1" key="2">
    <citation type="journal article" date="2015" name="Fish Shellfish Immunol.">
        <title>Early steps in the European eel (Anguilla anguilla)-Vibrio vulnificus interaction in the gills: Role of the RtxA13 toxin.</title>
        <authorList>
            <person name="Callol A."/>
            <person name="Pajuelo D."/>
            <person name="Ebbesson L."/>
            <person name="Teles M."/>
            <person name="MacKenzie S."/>
            <person name="Amaro C."/>
        </authorList>
    </citation>
    <scope>NUCLEOTIDE SEQUENCE</scope>
</reference>
<proteinExistence type="predicted"/>
<dbReference type="AlphaFoldDB" id="A0A0E9PX06"/>
<sequence>MRCFKISPQVLLTNDTRRMDIVIMTSNSTLLRVVTITKYS</sequence>
<dbReference type="EMBL" id="GBXM01099421">
    <property type="protein sequence ID" value="JAH09156.1"/>
    <property type="molecule type" value="Transcribed_RNA"/>
</dbReference>
<accession>A0A0E9PX06</accession>